<sequence length="108" mass="12919">PHSDEKKIVYIMDVFYYGHNEKNDRNCLYEFHNMLQNNLSLKYKHLKEKTTGLYNSVFNVSSKNETTQPINTVLIENMKEKRKFVPDDHLNSKSFNEISLIHKKRKLN</sequence>
<dbReference type="EMBL" id="CAJVPW010079500">
    <property type="protein sequence ID" value="CAG8800474.1"/>
    <property type="molecule type" value="Genomic_DNA"/>
</dbReference>
<organism evidence="1 2">
    <name type="scientific">Cetraspora pellucida</name>
    <dbReference type="NCBI Taxonomy" id="1433469"/>
    <lineage>
        <taxon>Eukaryota</taxon>
        <taxon>Fungi</taxon>
        <taxon>Fungi incertae sedis</taxon>
        <taxon>Mucoromycota</taxon>
        <taxon>Glomeromycotina</taxon>
        <taxon>Glomeromycetes</taxon>
        <taxon>Diversisporales</taxon>
        <taxon>Gigasporaceae</taxon>
        <taxon>Cetraspora</taxon>
    </lineage>
</organism>
<evidence type="ECO:0000313" key="1">
    <source>
        <dbReference type="EMBL" id="CAG8800474.1"/>
    </source>
</evidence>
<keyword evidence="2" id="KW-1185">Reference proteome</keyword>
<proteinExistence type="predicted"/>
<protein>
    <submittedName>
        <fullName evidence="1">3834_t:CDS:1</fullName>
    </submittedName>
</protein>
<dbReference type="Proteomes" id="UP000789366">
    <property type="component" value="Unassembled WGS sequence"/>
</dbReference>
<accession>A0ACA9RMR1</accession>
<gene>
    <name evidence="1" type="ORF">SPELUC_LOCUS18024</name>
</gene>
<feature type="non-terminal residue" evidence="1">
    <location>
        <position position="1"/>
    </location>
</feature>
<reference evidence="1" key="1">
    <citation type="submission" date="2021-06" db="EMBL/GenBank/DDBJ databases">
        <authorList>
            <person name="Kallberg Y."/>
            <person name="Tangrot J."/>
            <person name="Rosling A."/>
        </authorList>
    </citation>
    <scope>NUCLEOTIDE SEQUENCE</scope>
    <source>
        <strain evidence="1">28 12/20/2015</strain>
    </source>
</reference>
<name>A0ACA9RMR1_9GLOM</name>
<comment type="caution">
    <text evidence="1">The sequence shown here is derived from an EMBL/GenBank/DDBJ whole genome shotgun (WGS) entry which is preliminary data.</text>
</comment>
<evidence type="ECO:0000313" key="2">
    <source>
        <dbReference type="Proteomes" id="UP000789366"/>
    </source>
</evidence>